<keyword evidence="3" id="KW-1185">Reference proteome</keyword>
<evidence type="ECO:0000313" key="3">
    <source>
        <dbReference type="Proteomes" id="UP000276133"/>
    </source>
</evidence>
<protein>
    <submittedName>
        <fullName evidence="2">Uncharacterized protein</fullName>
    </submittedName>
</protein>
<evidence type="ECO:0000256" key="1">
    <source>
        <dbReference type="SAM" id="Phobius"/>
    </source>
</evidence>
<evidence type="ECO:0000313" key="2">
    <source>
        <dbReference type="EMBL" id="RNA30073.1"/>
    </source>
</evidence>
<dbReference type="EMBL" id="REGN01002127">
    <property type="protein sequence ID" value="RNA30073.1"/>
    <property type="molecule type" value="Genomic_DNA"/>
</dbReference>
<feature type="transmembrane region" description="Helical" evidence="1">
    <location>
        <begin position="6"/>
        <end position="26"/>
    </location>
</feature>
<proteinExistence type="predicted"/>
<gene>
    <name evidence="2" type="ORF">BpHYR1_033329</name>
</gene>
<organism evidence="2 3">
    <name type="scientific">Brachionus plicatilis</name>
    <name type="common">Marine rotifer</name>
    <name type="synonym">Brachionus muelleri</name>
    <dbReference type="NCBI Taxonomy" id="10195"/>
    <lineage>
        <taxon>Eukaryota</taxon>
        <taxon>Metazoa</taxon>
        <taxon>Spiralia</taxon>
        <taxon>Gnathifera</taxon>
        <taxon>Rotifera</taxon>
        <taxon>Eurotatoria</taxon>
        <taxon>Monogononta</taxon>
        <taxon>Pseudotrocha</taxon>
        <taxon>Ploima</taxon>
        <taxon>Brachionidae</taxon>
        <taxon>Brachionus</taxon>
    </lineage>
</organism>
<name>A0A3M7S2M4_BRAPC</name>
<comment type="caution">
    <text evidence="2">The sequence shown here is derived from an EMBL/GenBank/DDBJ whole genome shotgun (WGS) entry which is preliminary data.</text>
</comment>
<accession>A0A3M7S2M4</accession>
<dbReference type="AlphaFoldDB" id="A0A3M7S2M4"/>
<sequence length="68" mass="8109">MLDMRIFYKINLFIKPFFLFIFHILLTRNIHYLDITYLSSIDNILSAPTEIRIPEIPGLTEERLTILP</sequence>
<keyword evidence="1" id="KW-1133">Transmembrane helix</keyword>
<keyword evidence="1" id="KW-0812">Transmembrane</keyword>
<dbReference type="Proteomes" id="UP000276133">
    <property type="component" value="Unassembled WGS sequence"/>
</dbReference>
<keyword evidence="1" id="KW-0472">Membrane</keyword>
<reference evidence="2 3" key="1">
    <citation type="journal article" date="2018" name="Sci. Rep.">
        <title>Genomic signatures of local adaptation to the degree of environmental predictability in rotifers.</title>
        <authorList>
            <person name="Franch-Gras L."/>
            <person name="Hahn C."/>
            <person name="Garcia-Roger E.M."/>
            <person name="Carmona M.J."/>
            <person name="Serra M."/>
            <person name="Gomez A."/>
        </authorList>
    </citation>
    <scope>NUCLEOTIDE SEQUENCE [LARGE SCALE GENOMIC DNA]</scope>
    <source>
        <strain evidence="2">HYR1</strain>
    </source>
</reference>